<evidence type="ECO:0000313" key="1">
    <source>
        <dbReference type="EMBL" id="EMM93054.1"/>
    </source>
</evidence>
<name>M6HDW4_LEPIR</name>
<evidence type="ECO:0000313" key="2">
    <source>
        <dbReference type="Proteomes" id="UP000012089"/>
    </source>
</evidence>
<comment type="caution">
    <text evidence="1">The sequence shown here is derived from an EMBL/GenBank/DDBJ whole genome shotgun (WGS) entry which is preliminary data.</text>
</comment>
<dbReference type="EMBL" id="AFMF02000041">
    <property type="protein sequence ID" value="EMM93054.1"/>
    <property type="molecule type" value="Genomic_DNA"/>
</dbReference>
<protein>
    <submittedName>
        <fullName evidence="1">Uncharacterized protein</fullName>
    </submittedName>
</protein>
<sequence length="50" mass="5732">MGWTGKNFSFILTEKMKTEGFLVQIVPEILASGPLKITFKKRIKFSPFLL</sequence>
<dbReference type="AlphaFoldDB" id="M6HDW4"/>
<dbReference type="Proteomes" id="UP000012089">
    <property type="component" value="Unassembled WGS sequence"/>
</dbReference>
<accession>M6HDW4</accession>
<gene>
    <name evidence="1" type="ORF">LEP1GSC158_0343</name>
</gene>
<proteinExistence type="predicted"/>
<organism evidence="1 2">
    <name type="scientific">Leptospira interrogans serovar Zanoni str. LT2156</name>
    <dbReference type="NCBI Taxonomy" id="1001601"/>
    <lineage>
        <taxon>Bacteria</taxon>
        <taxon>Pseudomonadati</taxon>
        <taxon>Spirochaetota</taxon>
        <taxon>Spirochaetia</taxon>
        <taxon>Leptospirales</taxon>
        <taxon>Leptospiraceae</taxon>
        <taxon>Leptospira</taxon>
    </lineage>
</organism>
<reference evidence="1 2" key="1">
    <citation type="submission" date="2013-01" db="EMBL/GenBank/DDBJ databases">
        <authorList>
            <person name="Harkins D.M."/>
            <person name="Durkin A.S."/>
            <person name="Brinkac L.M."/>
            <person name="Haft D.H."/>
            <person name="Selengut J.D."/>
            <person name="Sanka R."/>
            <person name="DePew J."/>
            <person name="Purushe J."/>
            <person name="Tulsiani S.M."/>
            <person name="Graham G.C."/>
            <person name="Burns M.-A."/>
            <person name="Dohnt M.F."/>
            <person name="Smythe L.D."/>
            <person name="McKay D.B."/>
            <person name="Craig S.B."/>
            <person name="Vinetz J.M."/>
            <person name="Sutton G.G."/>
            <person name="Nierman W.C."/>
            <person name="Fouts D.E."/>
        </authorList>
    </citation>
    <scope>NUCLEOTIDE SEQUENCE [LARGE SCALE GENOMIC DNA]</scope>
    <source>
        <strain evidence="1 2">LT2156</strain>
    </source>
</reference>